<dbReference type="OMA" id="EVGICPW"/>
<dbReference type="Ensembl" id="ENSRFET00010012217.1">
    <property type="protein sequence ID" value="ENSRFEP00010011158.1"/>
    <property type="gene ID" value="ENSRFEG00010007557.1"/>
</dbReference>
<dbReference type="GO" id="GO:0006355">
    <property type="term" value="P:regulation of DNA-templated transcription"/>
    <property type="evidence" value="ECO:0007669"/>
    <property type="project" value="InterPro"/>
</dbReference>
<dbReference type="GeneTree" id="ENSGT01030000234846"/>
<dbReference type="Pfam" id="PF01352">
    <property type="entry name" value="KRAB"/>
    <property type="match status" value="1"/>
</dbReference>
<dbReference type="Proteomes" id="UP000472240">
    <property type="component" value="Chromosome 15"/>
</dbReference>
<dbReference type="SMART" id="SM00349">
    <property type="entry name" value="KRAB"/>
    <property type="match status" value="1"/>
</dbReference>
<dbReference type="PANTHER" id="PTHR23232:SF158">
    <property type="entry name" value="KRAB DOMAIN-CONTAINING PROTEIN 5"/>
    <property type="match status" value="1"/>
</dbReference>
<dbReference type="PANTHER" id="PTHR23232">
    <property type="entry name" value="KRAB DOMAIN C2H2 ZINC FINGER"/>
    <property type="match status" value="1"/>
</dbReference>
<reference evidence="2" key="4">
    <citation type="submission" date="2025-08" db="UniProtKB">
        <authorList>
            <consortium name="Ensembl"/>
        </authorList>
    </citation>
    <scope>IDENTIFICATION</scope>
</reference>
<dbReference type="PROSITE" id="PS50805">
    <property type="entry name" value="KRAB"/>
    <property type="match status" value="1"/>
</dbReference>
<reference evidence="2 3" key="1">
    <citation type="journal article" date="2015" name="Annu Rev Anim Biosci">
        <title>The Genome 10K Project: a way forward.</title>
        <authorList>
            <person name="Koepfli K.P."/>
            <person name="Paten B."/>
            <person name="O'Brien S.J."/>
            <person name="Koepfli K.P."/>
            <person name="Paten B."/>
            <person name="Antunes A."/>
            <person name="Belov K."/>
            <person name="Bustamante C."/>
            <person name="Castoe T.A."/>
            <person name="Clawson H."/>
            <person name="Crawford A.J."/>
            <person name="Diekhans M."/>
            <person name="Distel D."/>
            <person name="Durbin R."/>
            <person name="Earl D."/>
            <person name="Fujita M.K."/>
            <person name="Gamble T."/>
            <person name="Georges A."/>
            <person name="Gemmell N."/>
            <person name="Gilbert M.T."/>
            <person name="Graves J.M."/>
            <person name="Green R.E."/>
            <person name="Hickey G."/>
            <person name="Jarvis E.D."/>
            <person name="Johnson W."/>
            <person name="Komissarov A."/>
            <person name="Korf I."/>
            <person name="Kuhn R."/>
            <person name="Larkin D.M."/>
            <person name="Lewin H."/>
            <person name="Lopez J.V."/>
            <person name="Ma J."/>
            <person name="Marques-Bonet T."/>
            <person name="Miller W."/>
            <person name="Murphy R."/>
            <person name="Pevzner P."/>
            <person name="Shapiro B."/>
            <person name="Steiner C."/>
            <person name="Tamazian G."/>
            <person name="Venkatesh B."/>
            <person name="Wang J."/>
            <person name="Wayne R."/>
            <person name="Wiley E."/>
            <person name="Yang H."/>
            <person name="Zhang G."/>
            <person name="Haussler D."/>
            <person name="Ryder O."/>
            <person name="O'Brien S.J."/>
        </authorList>
    </citation>
    <scope>NUCLEOTIDE SEQUENCE</scope>
</reference>
<reference evidence="3" key="3">
    <citation type="submission" date="2018-12" db="EMBL/GenBank/DDBJ databases">
        <title>G10K-VGP greater horseshoe bat female genome, primary haplotype.</title>
        <authorList>
            <person name="Teeling E."/>
            <person name="Myers G."/>
            <person name="Vernes S."/>
            <person name="Pippel M."/>
            <person name="Winkler S."/>
            <person name="Fedrigo O."/>
            <person name="Rhie A."/>
            <person name="Koren S."/>
            <person name="Phillippy A."/>
            <person name="Lewin H."/>
            <person name="Damas J."/>
            <person name="Howe K."/>
            <person name="Mountcastle J."/>
            <person name="Jarvis E.D."/>
        </authorList>
    </citation>
    <scope>NUCLEOTIDE SEQUENCE [LARGE SCALE GENOMIC DNA]</scope>
</reference>
<protein>
    <recommendedName>
        <fullName evidence="1">KRAB domain-containing protein</fullName>
    </recommendedName>
</protein>
<dbReference type="InterPro" id="IPR036051">
    <property type="entry name" value="KRAB_dom_sf"/>
</dbReference>
<dbReference type="AlphaFoldDB" id="A0A671EHG5"/>
<feature type="domain" description="KRAB" evidence="1">
    <location>
        <begin position="8"/>
        <end position="84"/>
    </location>
</feature>
<dbReference type="InterPro" id="IPR050169">
    <property type="entry name" value="Krueppel_C2H2_ZnF"/>
</dbReference>
<dbReference type="CDD" id="cd07765">
    <property type="entry name" value="KRAB_A-box"/>
    <property type="match status" value="1"/>
</dbReference>
<sequence length="85" mass="9759">MALPQPWLTLQDVIIEFSPEEWECLDSAQRLYRDVKSENYRNLRSLDEGDVSPEVRICPCVSSPLCASWEPLPCVTEIEALFTQT</sequence>
<dbReference type="Gene3D" id="6.10.140.140">
    <property type="match status" value="1"/>
</dbReference>
<organism evidence="2 3">
    <name type="scientific">Rhinolophus ferrumequinum</name>
    <name type="common">Greater horseshoe bat</name>
    <dbReference type="NCBI Taxonomy" id="59479"/>
    <lineage>
        <taxon>Eukaryota</taxon>
        <taxon>Metazoa</taxon>
        <taxon>Chordata</taxon>
        <taxon>Craniata</taxon>
        <taxon>Vertebrata</taxon>
        <taxon>Euteleostomi</taxon>
        <taxon>Mammalia</taxon>
        <taxon>Eutheria</taxon>
        <taxon>Laurasiatheria</taxon>
        <taxon>Chiroptera</taxon>
        <taxon>Yinpterochiroptera</taxon>
        <taxon>Rhinolophoidea</taxon>
        <taxon>Rhinolophidae</taxon>
        <taxon>Rhinolophinae</taxon>
        <taxon>Rhinolophus</taxon>
    </lineage>
</organism>
<dbReference type="SUPFAM" id="SSF109640">
    <property type="entry name" value="KRAB domain (Kruppel-associated box)"/>
    <property type="match status" value="1"/>
</dbReference>
<proteinExistence type="predicted"/>
<reference evidence="2" key="5">
    <citation type="submission" date="2025-09" db="UniProtKB">
        <authorList>
            <consortium name="Ensembl"/>
        </authorList>
    </citation>
    <scope>IDENTIFICATION</scope>
</reference>
<evidence type="ECO:0000259" key="1">
    <source>
        <dbReference type="PROSITE" id="PS50805"/>
    </source>
</evidence>
<dbReference type="InterPro" id="IPR001909">
    <property type="entry name" value="KRAB"/>
</dbReference>
<dbReference type="InParanoid" id="A0A671EHG5"/>
<name>A0A671EHG5_RHIFE</name>
<evidence type="ECO:0000313" key="2">
    <source>
        <dbReference type="Ensembl" id="ENSRFEP00010011158.1"/>
    </source>
</evidence>
<evidence type="ECO:0000313" key="3">
    <source>
        <dbReference type="Proteomes" id="UP000472240"/>
    </source>
</evidence>
<reference evidence="2 3" key="2">
    <citation type="journal article" date="2018" name="Annu Rev Anim Biosci">
        <title>Bat Biology, Genomes, and the Bat1K Project: To Generate Chromosome-Level Genomes for All Living Bat Species.</title>
        <authorList>
            <person name="Teeling E.C."/>
            <person name="Vernes S.C."/>
            <person name="Davalos L.M."/>
            <person name="Ray D.A."/>
            <person name="Gilbert M.T.P."/>
            <person name="Myers E."/>
        </authorList>
    </citation>
    <scope>NUCLEOTIDE SEQUENCE</scope>
</reference>
<accession>A0A671EHG5</accession>
<keyword evidence="3" id="KW-1185">Reference proteome</keyword>